<dbReference type="Proteomes" id="UP001597216">
    <property type="component" value="Unassembled WGS sequence"/>
</dbReference>
<sequence>MTGSELQKAMITLGRMWGWDRAPCATELGRALNNPAKDPGEIIRNALHRRNEPVHWMLAGQIEMCLRGALPPGGIPERLYDKTAKRDRKSKRQRVSA</sequence>
<evidence type="ECO:0000313" key="3">
    <source>
        <dbReference type="Proteomes" id="UP001597216"/>
    </source>
</evidence>
<dbReference type="EMBL" id="JBHTLQ010000006">
    <property type="protein sequence ID" value="MFD1189737.1"/>
    <property type="molecule type" value="Genomic_DNA"/>
</dbReference>
<organism evidence="2 3">
    <name type="scientific">Phenylobacterium conjunctum</name>
    <dbReference type="NCBI Taxonomy" id="1298959"/>
    <lineage>
        <taxon>Bacteria</taxon>
        <taxon>Pseudomonadati</taxon>
        <taxon>Pseudomonadota</taxon>
        <taxon>Alphaproteobacteria</taxon>
        <taxon>Caulobacterales</taxon>
        <taxon>Caulobacteraceae</taxon>
        <taxon>Phenylobacterium</taxon>
    </lineage>
</organism>
<reference evidence="3" key="1">
    <citation type="journal article" date="2019" name="Int. J. Syst. Evol. Microbiol.">
        <title>The Global Catalogue of Microorganisms (GCM) 10K type strain sequencing project: providing services to taxonomists for standard genome sequencing and annotation.</title>
        <authorList>
            <consortium name="The Broad Institute Genomics Platform"/>
            <consortium name="The Broad Institute Genome Sequencing Center for Infectious Disease"/>
            <person name="Wu L."/>
            <person name="Ma J."/>
        </authorList>
    </citation>
    <scope>NUCLEOTIDE SEQUENCE [LARGE SCALE GENOMIC DNA]</scope>
    <source>
        <strain evidence="3">CCUG 55074</strain>
    </source>
</reference>
<proteinExistence type="predicted"/>
<keyword evidence="3" id="KW-1185">Reference proteome</keyword>
<protein>
    <submittedName>
        <fullName evidence="2">Uncharacterized protein</fullName>
    </submittedName>
</protein>
<feature type="compositionally biased region" description="Basic residues" evidence="1">
    <location>
        <begin position="85"/>
        <end position="97"/>
    </location>
</feature>
<dbReference type="RefSeq" id="WP_377352665.1">
    <property type="nucleotide sequence ID" value="NZ_JBHTLQ010000006.1"/>
</dbReference>
<feature type="region of interest" description="Disordered" evidence="1">
    <location>
        <begin position="76"/>
        <end position="97"/>
    </location>
</feature>
<evidence type="ECO:0000256" key="1">
    <source>
        <dbReference type="SAM" id="MobiDB-lite"/>
    </source>
</evidence>
<evidence type="ECO:0000313" key="2">
    <source>
        <dbReference type="EMBL" id="MFD1189737.1"/>
    </source>
</evidence>
<comment type="caution">
    <text evidence="2">The sequence shown here is derived from an EMBL/GenBank/DDBJ whole genome shotgun (WGS) entry which is preliminary data.</text>
</comment>
<name>A0ABW3SZ39_9CAUL</name>
<gene>
    <name evidence="2" type="ORF">ACFQ27_04025</name>
</gene>
<accession>A0ABW3SZ39</accession>